<dbReference type="RefSeq" id="WP_251262330.1">
    <property type="nucleotide sequence ID" value="NZ_JAMQGP010000007.1"/>
</dbReference>
<dbReference type="EMBL" id="JAMQGP010000007">
    <property type="protein sequence ID" value="MCM2680856.1"/>
    <property type="molecule type" value="Genomic_DNA"/>
</dbReference>
<dbReference type="AlphaFoldDB" id="A0AA41WA63"/>
<protein>
    <submittedName>
        <fullName evidence="1">Uncharacterized protein</fullName>
    </submittedName>
</protein>
<sequence length="54" mass="6684">MASNFFTWQTHVKNWVKEHHPRVKIDPVSFRRDMEYAYFKRHLSVEQFVAELVF</sequence>
<dbReference type="Proteomes" id="UP001165393">
    <property type="component" value="Unassembled WGS sequence"/>
</dbReference>
<keyword evidence="2" id="KW-1185">Reference proteome</keyword>
<gene>
    <name evidence="1" type="ORF">NAF29_14465</name>
</gene>
<name>A0AA41WA63_9GAMM</name>
<comment type="caution">
    <text evidence="1">The sequence shown here is derived from an EMBL/GenBank/DDBJ whole genome shotgun (WGS) entry which is preliminary data.</text>
</comment>
<organism evidence="1 2">
    <name type="scientific">Echinimonas agarilytica</name>
    <dbReference type="NCBI Taxonomy" id="1215918"/>
    <lineage>
        <taxon>Bacteria</taxon>
        <taxon>Pseudomonadati</taxon>
        <taxon>Pseudomonadota</taxon>
        <taxon>Gammaproteobacteria</taxon>
        <taxon>Alteromonadales</taxon>
        <taxon>Echinimonadaceae</taxon>
        <taxon>Echinimonas</taxon>
    </lineage>
</organism>
<evidence type="ECO:0000313" key="1">
    <source>
        <dbReference type="EMBL" id="MCM2680856.1"/>
    </source>
</evidence>
<evidence type="ECO:0000313" key="2">
    <source>
        <dbReference type="Proteomes" id="UP001165393"/>
    </source>
</evidence>
<proteinExistence type="predicted"/>
<accession>A0AA41WA63</accession>
<reference evidence="1 2" key="1">
    <citation type="journal article" date="2013" name="Antonie Van Leeuwenhoek">
        <title>Echinimonas agarilytica gen. nov., sp. nov., a new gammaproteobacterium isolated from the sea urchin Strongylocentrotus intermedius.</title>
        <authorList>
            <person name="Nedashkovskaya O.I."/>
            <person name="Stenkova A.M."/>
            <person name="Zhukova N.V."/>
            <person name="Van Trappen S."/>
            <person name="Lee J.S."/>
            <person name="Kim S.B."/>
        </authorList>
    </citation>
    <scope>NUCLEOTIDE SEQUENCE [LARGE SCALE GENOMIC DNA]</scope>
    <source>
        <strain evidence="1 2">KMM 6351</strain>
    </source>
</reference>